<evidence type="ECO:0000313" key="1">
    <source>
        <dbReference type="EMBL" id="MDE1242320.1"/>
    </source>
</evidence>
<proteinExistence type="predicted"/>
<sequence>MRFSIISLAVMASLTHASELCRVADEITLLDNSDYRALQQENYASYSRDLVSGEELLSSPGMELSLKGELPGELDLFARTSGKLTTGPASALTLTETESTNILRAIGRPAEEIAAGTLEALGPVGDALAVGLWAMDVANTFEDESQTAYDRFVSVLSIVDVFGILRIPQQAIDRQIIANRWDSIASGDHYSYTIHQDLATEQDQLDKERWGSYAEGYHDFLERTTLDYMVDVAMKYQLHYQELVHGQTQLAQELINGIDQALYASLMSHLAPDTHNGRVLLSEMRSHCQTENAALFALITPDTAVSNNNRPSGSSVSERDINRAYGRLQMCQTELLGRVTSRLKAFTQGELSGFDQAHIRQALSHTLEAKKKIVTATLATLEQNKARIIHEMHEEGHQAINRLFDSNSVPQVYQFIKTQARRAAIDEIVRSELGRPATAAELNSGTIVLTPESESCTMTATGFADTCTTTPAVTRQFHDGQDEVVRTIVPKDRAHYLALFDDHLDRLIRLGWNSDYHENWLSDEVVADYQRERHDLTEARNLKSEVQRWLFGDVSGICSKDCLSWFPGYLNSVGVNQNSSLHTINQWLANAPTSPTRTRLSKLKQLVPQAIAAEWNAKGWQEYRYFAHPYSVDLRTQAPKVYQALEFAIQHGSTTTDQLVYAAKMAMTGAYQTAHEQAPGWLERQFGDLHRYIAIARLQRKTTGHSGQGPVTHLFSETLPGHLVRFASDTPAQNLTTALNSWLQQANTSNWTVEYDHHTTPPLTITPPNQQALNEEPVVQQISALNSAMQTYSNHALLQRSRPLRNALDYTPLQSWVTDLSTNPSVIAVPFMSQWFEEVDAYLGDIRFTQAKAKAKLEALNAPISGNR</sequence>
<evidence type="ECO:0000313" key="2">
    <source>
        <dbReference type="Proteomes" id="UP001140979"/>
    </source>
</evidence>
<name>A0A9X4F0N8_9VIBR</name>
<reference evidence="1" key="1">
    <citation type="submission" date="2022-02" db="EMBL/GenBank/DDBJ databases">
        <title>Emergence and expansion in Europe of a Vibrio aestuarianus clonal complex pathogenic for oysters.</title>
        <authorList>
            <person name="Mesnil A."/>
            <person name="Travers M.-A."/>
        </authorList>
    </citation>
    <scope>NUCLEOTIDE SEQUENCE</scope>
    <source>
        <strain evidence="1">19_064_11T1</strain>
    </source>
</reference>
<comment type="caution">
    <text evidence="1">The sequence shown here is derived from an EMBL/GenBank/DDBJ whole genome shotgun (WGS) entry which is preliminary data.</text>
</comment>
<dbReference type="EMBL" id="JAKNBA010000013">
    <property type="protein sequence ID" value="MDE1242320.1"/>
    <property type="molecule type" value="Genomic_DNA"/>
</dbReference>
<dbReference type="AlphaFoldDB" id="A0A9X4F0N8"/>
<gene>
    <name evidence="1" type="ORF">L9W94_09185</name>
</gene>
<organism evidence="1 2">
    <name type="scientific">Vibrio aestuarianus</name>
    <dbReference type="NCBI Taxonomy" id="28171"/>
    <lineage>
        <taxon>Bacteria</taxon>
        <taxon>Pseudomonadati</taxon>
        <taxon>Pseudomonadota</taxon>
        <taxon>Gammaproteobacteria</taxon>
        <taxon>Vibrionales</taxon>
        <taxon>Vibrionaceae</taxon>
        <taxon>Vibrio</taxon>
    </lineage>
</organism>
<dbReference type="RefSeq" id="WP_274683161.1">
    <property type="nucleotide sequence ID" value="NZ_JAKNBA010000013.1"/>
</dbReference>
<protein>
    <submittedName>
        <fullName evidence="1">Uncharacterized protein</fullName>
    </submittedName>
</protein>
<accession>A0A9X4F0N8</accession>
<dbReference type="Proteomes" id="UP001140979">
    <property type="component" value="Unassembled WGS sequence"/>
</dbReference>